<gene>
    <name evidence="2" type="ORF">BAU06_11155</name>
    <name evidence="3" type="ORF">BAU08_11355</name>
</gene>
<sequence length="796" mass="84513">MPDSNLPIASRIPYQAPLQPLPQDADTAAFRSAATPPRSRASLDRAPVGSDTRAFAARPASRLTSADNDGAPIRHAPGRPQGGHIGSLHASLRLRRAGPETRFTDAQASPLGRSASVGSGDSGRHGISHGTRHGSPHGAGHCSAESLASSGYHSASNATSLSSPYNSHGSLADSPSVAAASLCGLDEAMESLAHAMHGFASADPRASGHTRTSRPATRSPAQETPANSRAAQASPVADIPAGMHGAQQVGKWLSGTPPLARSQAIRIATDALLIECALPEDGAAAGARAAMDDESPRDTHAAPDGGDLLRLGGDLYAAVFGQGAGWAARAAWAMVRAAAELASGARKDDIDIAFVQLGLGHAIDNAVRPDAPAAGQGADVAAQLEMLDAVRQLRAWGGPRREQLEQALDDILQEVGTPKLRRITESIADVVVEMADEAYKRRLIATLLAADERDDAAAVHAAFQQLYRLDRSSATHYESGVERCLTFIRTLPQPLQASFVDALVPAGDKGTDDTAARGLRAYAGLMRADQPPFDQLSAALRYDQRKVMTDMMAAAATLRGDQSNVVPLVDTVKRAPQGGAPGVAQPARVAPLRTIAQAIRRYFRPTALDRAERKIAQALKRQTASATRDADPATAYRLAAQAYVATLPQKERLALHRMTTPYEFLKIDAGERARMVAIHTALERDRKLHEAFIPSVVNFLDALNADNSDDFVDALDQLTYEINLTSGPAEARDLCEAAARHRAVRDMLASHRHARDTAARHERNIEAVLLARGHRDARSETMRLLPALRAMTDVLG</sequence>
<protein>
    <submittedName>
        <fullName evidence="3">Uncharacterized protein</fullName>
    </submittedName>
</protein>
<dbReference type="AlphaFoldDB" id="A0A193FVQ4"/>
<feature type="compositionally biased region" description="Polar residues" evidence="1">
    <location>
        <begin position="209"/>
        <end position="231"/>
    </location>
</feature>
<proteinExistence type="predicted"/>
<feature type="region of interest" description="Disordered" evidence="1">
    <location>
        <begin position="102"/>
        <end position="173"/>
    </location>
</feature>
<reference evidence="4 5" key="1">
    <citation type="submission" date="2016-06" db="EMBL/GenBank/DDBJ databases">
        <title>Complete genome sequences of Bordetella bronchialis and Bordetella flabilis.</title>
        <authorList>
            <person name="LiPuma J.J."/>
            <person name="Spilker T."/>
        </authorList>
    </citation>
    <scope>NUCLEOTIDE SEQUENCE [LARGE SCALE GENOMIC DNA]</scope>
    <source>
        <strain evidence="3 5">AU17976</strain>
        <strain evidence="2 4">AU3182</strain>
    </source>
</reference>
<evidence type="ECO:0000313" key="5">
    <source>
        <dbReference type="Proteomes" id="UP000092213"/>
    </source>
</evidence>
<evidence type="ECO:0000313" key="4">
    <source>
        <dbReference type="Proteomes" id="UP000091897"/>
    </source>
</evidence>
<dbReference type="Proteomes" id="UP000091897">
    <property type="component" value="Chromosome"/>
</dbReference>
<feature type="region of interest" description="Disordered" evidence="1">
    <location>
        <begin position="1"/>
        <end position="86"/>
    </location>
</feature>
<name>A0A193FVQ4_9BORD</name>
<evidence type="ECO:0000313" key="3">
    <source>
        <dbReference type="EMBL" id="ANN71842.1"/>
    </source>
</evidence>
<dbReference type="OrthoDB" id="9820555at2"/>
<accession>A0A193FVQ4</accession>
<feature type="compositionally biased region" description="Polar residues" evidence="1">
    <location>
        <begin position="146"/>
        <end position="169"/>
    </location>
</feature>
<feature type="region of interest" description="Disordered" evidence="1">
    <location>
        <begin position="200"/>
        <end position="234"/>
    </location>
</feature>
<feature type="compositionally biased region" description="Basic residues" evidence="1">
    <location>
        <begin position="126"/>
        <end position="135"/>
    </location>
</feature>
<keyword evidence="4" id="KW-1185">Reference proteome</keyword>
<dbReference type="KEGG" id="bbro:BAU06_11155"/>
<dbReference type="Proteomes" id="UP000092213">
    <property type="component" value="Chromosome"/>
</dbReference>
<dbReference type="EMBL" id="CP016170">
    <property type="protein sequence ID" value="ANN66765.1"/>
    <property type="molecule type" value="Genomic_DNA"/>
</dbReference>
<dbReference type="EMBL" id="CP016171">
    <property type="protein sequence ID" value="ANN71842.1"/>
    <property type="molecule type" value="Genomic_DNA"/>
</dbReference>
<evidence type="ECO:0000313" key="2">
    <source>
        <dbReference type="EMBL" id="ANN66765.1"/>
    </source>
</evidence>
<dbReference type="RefSeq" id="WP_066348885.1">
    <property type="nucleotide sequence ID" value="NZ_CP016170.1"/>
</dbReference>
<evidence type="ECO:0000256" key="1">
    <source>
        <dbReference type="SAM" id="MobiDB-lite"/>
    </source>
</evidence>
<organism evidence="3 5">
    <name type="scientific">Bordetella bronchialis</name>
    <dbReference type="NCBI Taxonomy" id="463025"/>
    <lineage>
        <taxon>Bacteria</taxon>
        <taxon>Pseudomonadati</taxon>
        <taxon>Pseudomonadota</taxon>
        <taxon>Betaproteobacteria</taxon>
        <taxon>Burkholderiales</taxon>
        <taxon>Alcaligenaceae</taxon>
        <taxon>Bordetella</taxon>
    </lineage>
</organism>